<dbReference type="PANTHER" id="PTHR48238">
    <property type="entry name" value="BNACNNG09570D PROTEIN"/>
    <property type="match status" value="1"/>
</dbReference>
<evidence type="ECO:0000313" key="1">
    <source>
        <dbReference type="EnsemblPlants" id="Kaladp0023s0013.1.v1.1"/>
    </source>
</evidence>
<accession>A0A7N0T5B7</accession>
<keyword evidence="2" id="KW-1185">Reference proteome</keyword>
<dbReference type="Gramene" id="Kaladp0023s0013.1.v1.1">
    <property type="protein sequence ID" value="Kaladp0023s0013.1.v1.1"/>
    <property type="gene ID" value="Kaladp0023s0013.v1.1"/>
</dbReference>
<dbReference type="Proteomes" id="UP000594263">
    <property type="component" value="Unplaced"/>
</dbReference>
<dbReference type="AlphaFoldDB" id="A0A7N0T5B7"/>
<reference evidence="1" key="1">
    <citation type="submission" date="2021-01" db="UniProtKB">
        <authorList>
            <consortium name="EnsemblPlants"/>
        </authorList>
    </citation>
    <scope>IDENTIFICATION</scope>
</reference>
<name>A0A7N0T5B7_KALFE</name>
<evidence type="ECO:0000313" key="2">
    <source>
        <dbReference type="Proteomes" id="UP000594263"/>
    </source>
</evidence>
<proteinExistence type="predicted"/>
<protein>
    <submittedName>
        <fullName evidence="1">Uncharacterized protein</fullName>
    </submittedName>
</protein>
<sequence length="137" mass="15118">MFGRVRPATCSADNLERTPSKLLKDHSLSVFESTLARLKLGSKHQLDAGCDQAVMRDTDEDDKNVNAYSPTVPCLTSEELTSPHEDSATEAAVENYSKCQLSSKGNVSVAYLFSKYHSSRRHLIPPCGEKDDKCPQL</sequence>
<dbReference type="PANTHER" id="PTHR48238:SF1">
    <property type="entry name" value="(RAPE) HYPOTHETICAL PROTEIN"/>
    <property type="match status" value="1"/>
</dbReference>
<organism evidence="1 2">
    <name type="scientific">Kalanchoe fedtschenkoi</name>
    <name type="common">Lavender scallops</name>
    <name type="synonym">South American air plant</name>
    <dbReference type="NCBI Taxonomy" id="63787"/>
    <lineage>
        <taxon>Eukaryota</taxon>
        <taxon>Viridiplantae</taxon>
        <taxon>Streptophyta</taxon>
        <taxon>Embryophyta</taxon>
        <taxon>Tracheophyta</taxon>
        <taxon>Spermatophyta</taxon>
        <taxon>Magnoliopsida</taxon>
        <taxon>eudicotyledons</taxon>
        <taxon>Gunneridae</taxon>
        <taxon>Pentapetalae</taxon>
        <taxon>Saxifragales</taxon>
        <taxon>Crassulaceae</taxon>
        <taxon>Kalanchoe</taxon>
    </lineage>
</organism>
<dbReference type="EnsemblPlants" id="Kaladp0023s0013.1.v1.1">
    <property type="protein sequence ID" value="Kaladp0023s0013.1.v1.1"/>
    <property type="gene ID" value="Kaladp0023s0013.v1.1"/>
</dbReference>